<dbReference type="InterPro" id="IPR005215">
    <property type="entry name" value="Trig_fac"/>
</dbReference>
<reference evidence="15" key="1">
    <citation type="submission" date="2015-04" db="EMBL/GenBank/DDBJ databases">
        <authorList>
            <person name="Syromyatnikov M.Y."/>
            <person name="Popov V.N."/>
        </authorList>
    </citation>
    <scope>NUCLEOTIDE SEQUENCE</scope>
    <source>
        <strain evidence="15">MO-1</strain>
    </source>
</reference>
<evidence type="ECO:0000313" key="15">
    <source>
        <dbReference type="EMBL" id="CRH07513.1"/>
    </source>
</evidence>
<evidence type="ECO:0000256" key="9">
    <source>
        <dbReference type="ARBA" id="ARBA00023306"/>
    </source>
</evidence>
<accession>A0A1S7LM68</accession>
<evidence type="ECO:0000256" key="1">
    <source>
        <dbReference type="ARBA" id="ARBA00000971"/>
    </source>
</evidence>
<protein>
    <recommendedName>
        <fullName evidence="4 11">Trigger factor</fullName>
        <shortName evidence="11">TF</shortName>
        <ecNumber evidence="3 11">5.2.1.8</ecNumber>
    </recommendedName>
    <alternativeName>
        <fullName evidence="10 11">PPIase</fullName>
    </alternativeName>
</protein>
<evidence type="ECO:0000256" key="2">
    <source>
        <dbReference type="ARBA" id="ARBA00005464"/>
    </source>
</evidence>
<evidence type="ECO:0000256" key="13">
    <source>
        <dbReference type="RuleBase" id="RU003914"/>
    </source>
</evidence>
<evidence type="ECO:0000256" key="8">
    <source>
        <dbReference type="ARBA" id="ARBA00023235"/>
    </source>
</evidence>
<evidence type="ECO:0000256" key="12">
    <source>
        <dbReference type="PROSITE-ProRule" id="PRU00277"/>
    </source>
</evidence>
<proteinExistence type="inferred from homology"/>
<comment type="similarity">
    <text evidence="2 11 13">Belongs to the FKBP-type PPIase family. Tig subfamily.</text>
</comment>
<comment type="catalytic activity">
    <reaction evidence="1 11 12">
        <text>[protein]-peptidylproline (omega=180) = [protein]-peptidylproline (omega=0)</text>
        <dbReference type="Rhea" id="RHEA:16237"/>
        <dbReference type="Rhea" id="RHEA-COMP:10747"/>
        <dbReference type="Rhea" id="RHEA-COMP:10748"/>
        <dbReference type="ChEBI" id="CHEBI:83833"/>
        <dbReference type="ChEBI" id="CHEBI:83834"/>
        <dbReference type="EC" id="5.2.1.8"/>
    </reaction>
</comment>
<dbReference type="HAMAP" id="MF_00303">
    <property type="entry name" value="Trigger_factor_Tig"/>
    <property type="match status" value="1"/>
</dbReference>
<evidence type="ECO:0000256" key="6">
    <source>
        <dbReference type="ARBA" id="ARBA00023110"/>
    </source>
</evidence>
<dbReference type="InterPro" id="IPR027304">
    <property type="entry name" value="Trigger_fact/SurA_dom_sf"/>
</dbReference>
<keyword evidence="9 11" id="KW-0131">Cell cycle</keyword>
<dbReference type="EC" id="5.2.1.8" evidence="3 11"/>
<keyword evidence="8 11" id="KW-0413">Isomerase</keyword>
<dbReference type="Pfam" id="PF05698">
    <property type="entry name" value="Trigger_C"/>
    <property type="match status" value="1"/>
</dbReference>
<comment type="domain">
    <text evidence="11">Consists of 3 domains; the N-terminus binds the ribosome, the middle domain has PPIase activity, while the C-terminus has intrinsic chaperone activity on its own.</text>
</comment>
<dbReference type="PANTHER" id="PTHR30560:SF3">
    <property type="entry name" value="TRIGGER FACTOR-LIKE PROTEIN TIG, CHLOROPLASTIC"/>
    <property type="match status" value="1"/>
</dbReference>
<evidence type="ECO:0000256" key="7">
    <source>
        <dbReference type="ARBA" id="ARBA00023186"/>
    </source>
</evidence>
<dbReference type="InterPro" id="IPR008880">
    <property type="entry name" value="Trigger_fac_C"/>
</dbReference>
<evidence type="ECO:0000256" key="4">
    <source>
        <dbReference type="ARBA" id="ARBA00016902"/>
    </source>
</evidence>
<dbReference type="InterPro" id="IPR008881">
    <property type="entry name" value="Trigger_fac_ribosome-bd_bac"/>
</dbReference>
<dbReference type="Pfam" id="PF05697">
    <property type="entry name" value="Trigger_N"/>
    <property type="match status" value="1"/>
</dbReference>
<keyword evidence="11" id="KW-0963">Cytoplasm</keyword>
<dbReference type="Gene3D" id="3.10.50.40">
    <property type="match status" value="1"/>
</dbReference>
<dbReference type="EMBL" id="LO017727">
    <property type="protein sequence ID" value="CRH07513.1"/>
    <property type="molecule type" value="Genomic_DNA"/>
</dbReference>
<dbReference type="InterPro" id="IPR001179">
    <property type="entry name" value="PPIase_FKBP_dom"/>
</dbReference>
<evidence type="ECO:0000256" key="11">
    <source>
        <dbReference type="HAMAP-Rule" id="MF_00303"/>
    </source>
</evidence>
<gene>
    <name evidence="11 15" type="primary">tig</name>
    <name evidence="15" type="ORF">MAGMO_3376</name>
</gene>
<dbReference type="PIRSF" id="PIRSF003095">
    <property type="entry name" value="Trigger_factor"/>
    <property type="match status" value="1"/>
</dbReference>
<keyword evidence="7 11" id="KW-0143">Chaperone</keyword>
<evidence type="ECO:0000256" key="3">
    <source>
        <dbReference type="ARBA" id="ARBA00013194"/>
    </source>
</evidence>
<dbReference type="FunFam" id="3.10.50.40:FF:000001">
    <property type="entry name" value="Trigger factor"/>
    <property type="match status" value="1"/>
</dbReference>
<dbReference type="GO" id="GO:0051301">
    <property type="term" value="P:cell division"/>
    <property type="evidence" value="ECO:0007669"/>
    <property type="project" value="UniProtKB-KW"/>
</dbReference>
<evidence type="ECO:0000259" key="14">
    <source>
        <dbReference type="PROSITE" id="PS50059"/>
    </source>
</evidence>
<dbReference type="NCBIfam" id="TIGR00115">
    <property type="entry name" value="tig"/>
    <property type="match status" value="1"/>
</dbReference>
<dbReference type="Gene3D" id="3.30.70.1050">
    <property type="entry name" value="Trigger factor ribosome-binding domain"/>
    <property type="match status" value="1"/>
</dbReference>
<dbReference type="SUPFAM" id="SSF109998">
    <property type="entry name" value="Triger factor/SurA peptide-binding domain-like"/>
    <property type="match status" value="1"/>
</dbReference>
<keyword evidence="6 11" id="KW-0697">Rotamase</keyword>
<dbReference type="Pfam" id="PF00254">
    <property type="entry name" value="FKBP_C"/>
    <property type="match status" value="1"/>
</dbReference>
<dbReference type="GO" id="GO:0015031">
    <property type="term" value="P:protein transport"/>
    <property type="evidence" value="ECO:0007669"/>
    <property type="project" value="UniProtKB-UniRule"/>
</dbReference>
<comment type="subcellular location">
    <subcellularLocation>
        <location evidence="11">Cytoplasm</location>
    </subcellularLocation>
    <text evidence="11">About half TF is bound to the ribosome near the polypeptide exit tunnel while the other half is free in the cytoplasm.</text>
</comment>
<evidence type="ECO:0000256" key="5">
    <source>
        <dbReference type="ARBA" id="ARBA00022618"/>
    </source>
</evidence>
<keyword evidence="5 11" id="KW-0132">Cell division</keyword>
<dbReference type="GO" id="GO:0005737">
    <property type="term" value="C:cytoplasm"/>
    <property type="evidence" value="ECO:0007669"/>
    <property type="project" value="UniProtKB-SubCell"/>
</dbReference>
<feature type="domain" description="PPIase FKBP-type" evidence="14">
    <location>
        <begin position="162"/>
        <end position="244"/>
    </location>
</feature>
<dbReference type="GO" id="GO:0051083">
    <property type="term" value="P:'de novo' cotranslational protein folding"/>
    <property type="evidence" value="ECO:0007669"/>
    <property type="project" value="TreeGrafter"/>
</dbReference>
<dbReference type="SUPFAM" id="SSF54534">
    <property type="entry name" value="FKBP-like"/>
    <property type="match status" value="1"/>
</dbReference>
<dbReference type="GO" id="GO:0044183">
    <property type="term" value="F:protein folding chaperone"/>
    <property type="evidence" value="ECO:0007669"/>
    <property type="project" value="TreeGrafter"/>
</dbReference>
<dbReference type="GO" id="GO:0043022">
    <property type="term" value="F:ribosome binding"/>
    <property type="evidence" value="ECO:0007669"/>
    <property type="project" value="TreeGrafter"/>
</dbReference>
<dbReference type="InterPro" id="IPR046357">
    <property type="entry name" value="PPIase_dom_sf"/>
</dbReference>
<name>A0A1S7LM68_MAGMO</name>
<dbReference type="Gene3D" id="1.10.3120.10">
    <property type="entry name" value="Trigger factor, C-terminal domain"/>
    <property type="match status" value="1"/>
</dbReference>
<dbReference type="InterPro" id="IPR037041">
    <property type="entry name" value="Trigger_fac_C_sf"/>
</dbReference>
<comment type="function">
    <text evidence="11">Involved in protein export. Acts as a chaperone by maintaining the newly synthesized protein in an open conformation. Functions as a peptidyl-prolyl cis-trans isomerase.</text>
</comment>
<evidence type="ECO:0000256" key="10">
    <source>
        <dbReference type="ARBA" id="ARBA00029986"/>
    </source>
</evidence>
<dbReference type="InterPro" id="IPR036611">
    <property type="entry name" value="Trigger_fac_ribosome-bd_sf"/>
</dbReference>
<organism evidence="15">
    <name type="scientific">Magnetococcus massalia (strain MO-1)</name>
    <dbReference type="NCBI Taxonomy" id="451514"/>
    <lineage>
        <taxon>Bacteria</taxon>
        <taxon>Pseudomonadati</taxon>
        <taxon>Pseudomonadota</taxon>
        <taxon>Magnetococcia</taxon>
        <taxon>Magnetococcales</taxon>
        <taxon>Magnetococcaceae</taxon>
        <taxon>Magnetococcus</taxon>
    </lineage>
</organism>
<dbReference type="GO" id="GO:0043335">
    <property type="term" value="P:protein unfolding"/>
    <property type="evidence" value="ECO:0007669"/>
    <property type="project" value="TreeGrafter"/>
</dbReference>
<dbReference type="PROSITE" id="PS50059">
    <property type="entry name" value="FKBP_PPIASE"/>
    <property type="match status" value="1"/>
</dbReference>
<dbReference type="GO" id="GO:0003755">
    <property type="term" value="F:peptidyl-prolyl cis-trans isomerase activity"/>
    <property type="evidence" value="ECO:0007669"/>
    <property type="project" value="UniProtKB-UniRule"/>
</dbReference>
<dbReference type="PANTHER" id="PTHR30560">
    <property type="entry name" value="TRIGGER FACTOR CHAPERONE AND PEPTIDYL-PROLYL CIS/TRANS ISOMERASE"/>
    <property type="match status" value="1"/>
</dbReference>
<dbReference type="SUPFAM" id="SSF102735">
    <property type="entry name" value="Trigger factor ribosome-binding domain"/>
    <property type="match status" value="1"/>
</dbReference>
<sequence>MEVSVEEKGPFDREVTVRVPADQVSALFNQEISKLAASVRLPGFRPGKVPRKIIEQRYGDSVRAEVADQLFRSSYPQALTQESLRPIGTPELSVGELAQGEDFTYTASLQIFPSVEPTGYTDIALTKPMVEIEEGDVDKVVTQVQEANAVYSAVDGAEAAEGDRLKFDFEGFIDDEPFEGGKADDYELELGSKQFIPGFEEQLLGTKAGVDIDVKVPFPEDYHAKELAGKEATFKCKVKEVQQRSMPEVNDELAEKAGVPEGGVEALRKEIRSRLEREAEKASRNELKQQVFNALLEANKMDLPSQMIDQEIEAMVKIAKEEYKRQGVDPDQMGMSDETWRQQYDEKAKERVSLGLLMGAITSKESIQVDDAAVEAHLDEMIQQFAQGEYGEELKKHMRQDKDRMEELRGSVLEEKVIDWVIENGTLTEEKKSFAELVEPKA</sequence>
<dbReference type="AlphaFoldDB" id="A0A1S7LM68"/>